<dbReference type="InterPro" id="IPR003615">
    <property type="entry name" value="HNH_nuc"/>
</dbReference>
<dbReference type="Proteomes" id="UP000474802">
    <property type="component" value="Unassembled WGS sequence"/>
</dbReference>
<dbReference type="EMBL" id="JAALFG010000004">
    <property type="protein sequence ID" value="NGP18909.1"/>
    <property type="molecule type" value="Genomic_DNA"/>
</dbReference>
<dbReference type="GO" id="GO:0004519">
    <property type="term" value="F:endonuclease activity"/>
    <property type="evidence" value="ECO:0007669"/>
    <property type="project" value="UniProtKB-KW"/>
</dbReference>
<keyword evidence="2" id="KW-1185">Reference proteome</keyword>
<comment type="caution">
    <text evidence="1">The sequence shown here is derived from an EMBL/GenBank/DDBJ whole genome shotgun (WGS) entry which is preliminary data.</text>
</comment>
<evidence type="ECO:0000313" key="2">
    <source>
        <dbReference type="Proteomes" id="UP000474802"/>
    </source>
</evidence>
<keyword evidence="1" id="KW-0378">Hydrolase</keyword>
<keyword evidence="1" id="KW-0540">Nuclease</keyword>
<dbReference type="CDD" id="cd00085">
    <property type="entry name" value="HNHc"/>
    <property type="match status" value="1"/>
</dbReference>
<reference evidence="1 2" key="2">
    <citation type="submission" date="2020-03" db="EMBL/GenBank/DDBJ databases">
        <title>Devosia chinhatensis sp. nov., isolated from a hexachlorocyclohexane (HCH) dump site in India.</title>
        <authorList>
            <person name="Kumar M."/>
            <person name="Lal R."/>
        </authorList>
    </citation>
    <scope>NUCLEOTIDE SEQUENCE [LARGE SCALE GENOMIC DNA]</scope>
    <source>
        <strain evidence="1 2">H239</strain>
    </source>
</reference>
<sequence length="119" mass="13777">MTRTSARKRGYTAAWDKARAAFLAEPDNQFCRECEKTGLLNPGTMHLDGTLETNPWRMHLVVDHIIAHKNDQRLFWDRSNWQPLCPDHHDIIKQREEHGRMTGAVDINGRPVGAHPWNL</sequence>
<gene>
    <name evidence="1" type="ORF">G5575_15740</name>
</gene>
<accession>A0A6M1SGE9</accession>
<proteinExistence type="predicted"/>
<dbReference type="AlphaFoldDB" id="A0A6M1SGE9"/>
<name>A0A6M1SGE9_9HYPH</name>
<dbReference type="RefSeq" id="WP_164535170.1">
    <property type="nucleotide sequence ID" value="NZ_JAALFG010000004.1"/>
</dbReference>
<reference evidence="1 2" key="1">
    <citation type="submission" date="2020-02" db="EMBL/GenBank/DDBJ databases">
        <authorList>
            <person name="Khan S.A."/>
            <person name="Jeon C.O."/>
            <person name="Chun B.H."/>
        </authorList>
    </citation>
    <scope>NUCLEOTIDE SEQUENCE [LARGE SCALE GENOMIC DNA]</scope>
    <source>
        <strain evidence="1 2">H239</strain>
    </source>
</reference>
<evidence type="ECO:0000313" key="1">
    <source>
        <dbReference type="EMBL" id="NGP18909.1"/>
    </source>
</evidence>
<keyword evidence="1" id="KW-0255">Endonuclease</keyword>
<protein>
    <submittedName>
        <fullName evidence="1">HNH endonuclease</fullName>
    </submittedName>
</protein>
<organism evidence="1 2">
    <name type="scientific">Devosia aurantiaca</name>
    <dbReference type="NCBI Taxonomy" id="2714858"/>
    <lineage>
        <taxon>Bacteria</taxon>
        <taxon>Pseudomonadati</taxon>
        <taxon>Pseudomonadota</taxon>
        <taxon>Alphaproteobacteria</taxon>
        <taxon>Hyphomicrobiales</taxon>
        <taxon>Devosiaceae</taxon>
        <taxon>Devosia</taxon>
    </lineage>
</organism>